<sequence length="157" mass="17659">MSKTSYVYNVQFLIEDEHHASALAQLLNKINAAGFIDYKVISGIELGTEIDTRLMKASSKSSVPTQLPDQKDNTPKASEAAVQQGNQLSLGMELFRQCKDQNKLIRLIVNRGLGIVISIPCRVINIDENDSLITVYHVDEKQVYTFRLNEIEDFIES</sequence>
<evidence type="ECO:0000313" key="2">
    <source>
        <dbReference type="EMBL" id="MFC6332651.1"/>
    </source>
</evidence>
<comment type="caution">
    <text evidence="2">The sequence shown here is derived from an EMBL/GenBank/DDBJ whole genome shotgun (WGS) entry which is preliminary data.</text>
</comment>
<evidence type="ECO:0000313" key="3">
    <source>
        <dbReference type="Proteomes" id="UP001596233"/>
    </source>
</evidence>
<proteinExistence type="predicted"/>
<accession>A0ABW1V5G2</accession>
<dbReference type="RefSeq" id="WP_379233236.1">
    <property type="nucleotide sequence ID" value="NZ_JBHSTE010000002.1"/>
</dbReference>
<protein>
    <submittedName>
        <fullName evidence="2">Uncharacterized protein</fullName>
    </submittedName>
</protein>
<name>A0ABW1V5G2_9BACL</name>
<keyword evidence="3" id="KW-1185">Reference proteome</keyword>
<evidence type="ECO:0000256" key="1">
    <source>
        <dbReference type="SAM" id="MobiDB-lite"/>
    </source>
</evidence>
<reference evidence="3" key="1">
    <citation type="journal article" date="2019" name="Int. J. Syst. Evol. Microbiol.">
        <title>The Global Catalogue of Microorganisms (GCM) 10K type strain sequencing project: providing services to taxonomists for standard genome sequencing and annotation.</title>
        <authorList>
            <consortium name="The Broad Institute Genomics Platform"/>
            <consortium name="The Broad Institute Genome Sequencing Center for Infectious Disease"/>
            <person name="Wu L."/>
            <person name="Ma J."/>
        </authorList>
    </citation>
    <scope>NUCLEOTIDE SEQUENCE [LARGE SCALE GENOMIC DNA]</scope>
    <source>
        <strain evidence="3">PCU 280</strain>
    </source>
</reference>
<feature type="region of interest" description="Disordered" evidence="1">
    <location>
        <begin position="57"/>
        <end position="76"/>
    </location>
</feature>
<gene>
    <name evidence="2" type="ORF">ACFP56_08435</name>
</gene>
<organism evidence="2 3">
    <name type="scientific">Paenibacillus septentrionalis</name>
    <dbReference type="NCBI Taxonomy" id="429342"/>
    <lineage>
        <taxon>Bacteria</taxon>
        <taxon>Bacillati</taxon>
        <taxon>Bacillota</taxon>
        <taxon>Bacilli</taxon>
        <taxon>Bacillales</taxon>
        <taxon>Paenibacillaceae</taxon>
        <taxon>Paenibacillus</taxon>
    </lineage>
</organism>
<dbReference type="EMBL" id="JBHSTE010000002">
    <property type="protein sequence ID" value="MFC6332651.1"/>
    <property type="molecule type" value="Genomic_DNA"/>
</dbReference>
<dbReference type="Proteomes" id="UP001596233">
    <property type="component" value="Unassembled WGS sequence"/>
</dbReference>
<feature type="compositionally biased region" description="Polar residues" evidence="1">
    <location>
        <begin position="58"/>
        <end position="68"/>
    </location>
</feature>